<dbReference type="Pfam" id="PF04142">
    <property type="entry name" value="Nuc_sug_transp"/>
    <property type="match status" value="2"/>
</dbReference>
<dbReference type="PANTHER" id="PTHR10231">
    <property type="entry name" value="NUCLEOTIDE-SUGAR TRANSMEMBRANE TRANSPORTER"/>
    <property type="match status" value="1"/>
</dbReference>
<comment type="subcellular location">
    <subcellularLocation>
        <location evidence="1">Membrane</location>
        <topology evidence="1">Multi-pass membrane protein</topology>
    </subcellularLocation>
</comment>
<feature type="transmembrane region" description="Helical" evidence="5">
    <location>
        <begin position="320"/>
        <end position="340"/>
    </location>
</feature>
<dbReference type="OrthoDB" id="408493at2759"/>
<dbReference type="VEuPathDB" id="FungiDB:MELLADRAFT_50394"/>
<dbReference type="GO" id="GO:0000139">
    <property type="term" value="C:Golgi membrane"/>
    <property type="evidence" value="ECO:0007669"/>
    <property type="project" value="InterPro"/>
</dbReference>
<sequence>MAFIKHQQPSIAGIPLKYLSLITLTLQNSLLTVLLHYSRSIPSDQLYSAPAAVLLNEILKCLISLIVAVYNSTIVTLNLPSTNHKVGHISPLLSPNTEPLFPPSNSYSDPLKNPEGVHQFDQTQKFLNQEEPSLRLIIIKELMKTLQQVISGDCWKLSIPAILYVLQNNLQFVAASHLDVATFSVTYQLKILTTALCSVLLLGKKLSTSKWISLFFLAVGVALVQLQNVPTPTTTTSKETQSTDRFIGFMAVTAACFTSGLAGVYFELVLKSSTKVDLWIRNVQLSFFSLLPALFTAFYYSKTQTVEGEGEGGLFKNFGIAAWLTVWTQVIGGLVTALVIKFADNILKGFATSCSIVLSSLIGVVLFKDPLPLGSSLGASVVLVSTYCYNSWSPYSATGTGNGGSGGGKDGMNGTLPVRTPLRISTWRGQVGRNKEM</sequence>
<keyword evidence="7" id="KW-1185">Reference proteome</keyword>
<feature type="transmembrane region" description="Helical" evidence="5">
    <location>
        <begin position="210"/>
        <end position="226"/>
    </location>
</feature>
<keyword evidence="4 5" id="KW-0472">Membrane</keyword>
<keyword evidence="3 5" id="KW-1133">Transmembrane helix</keyword>
<dbReference type="eggNOG" id="KOG2234">
    <property type="taxonomic scope" value="Eukaryota"/>
</dbReference>
<dbReference type="InterPro" id="IPR007271">
    <property type="entry name" value="Nuc_sug_transpt"/>
</dbReference>
<dbReference type="InParanoid" id="F4S4K0"/>
<evidence type="ECO:0000256" key="3">
    <source>
        <dbReference type="ARBA" id="ARBA00022989"/>
    </source>
</evidence>
<protein>
    <recommendedName>
        <fullName evidence="8">Nucleotide-sugar transporter</fullName>
    </recommendedName>
</protein>
<reference evidence="7" key="1">
    <citation type="journal article" date="2011" name="Proc. Natl. Acad. Sci. U.S.A.">
        <title>Obligate biotrophy features unraveled by the genomic analysis of rust fungi.</title>
        <authorList>
            <person name="Duplessis S."/>
            <person name="Cuomo C.A."/>
            <person name="Lin Y.-C."/>
            <person name="Aerts A."/>
            <person name="Tisserant E."/>
            <person name="Veneault-Fourrey C."/>
            <person name="Joly D.L."/>
            <person name="Hacquard S."/>
            <person name="Amselem J."/>
            <person name="Cantarel B.L."/>
            <person name="Chiu R."/>
            <person name="Coutinho P.M."/>
            <person name="Feau N."/>
            <person name="Field M."/>
            <person name="Frey P."/>
            <person name="Gelhaye E."/>
            <person name="Goldberg J."/>
            <person name="Grabherr M.G."/>
            <person name="Kodira C.D."/>
            <person name="Kohler A."/>
            <person name="Kuees U."/>
            <person name="Lindquist E.A."/>
            <person name="Lucas S.M."/>
            <person name="Mago R."/>
            <person name="Mauceli E."/>
            <person name="Morin E."/>
            <person name="Murat C."/>
            <person name="Pangilinan J.L."/>
            <person name="Park R."/>
            <person name="Pearson M."/>
            <person name="Quesneville H."/>
            <person name="Rouhier N."/>
            <person name="Sakthikumar S."/>
            <person name="Salamov A.A."/>
            <person name="Schmutz J."/>
            <person name="Selles B."/>
            <person name="Shapiro H."/>
            <person name="Tanguay P."/>
            <person name="Tuskan G.A."/>
            <person name="Henrissat B."/>
            <person name="Van de Peer Y."/>
            <person name="Rouze P."/>
            <person name="Ellis J.G."/>
            <person name="Dodds P.N."/>
            <person name="Schein J.E."/>
            <person name="Zhong S."/>
            <person name="Hamelin R.C."/>
            <person name="Grigoriev I.V."/>
            <person name="Szabo L.J."/>
            <person name="Martin F."/>
        </authorList>
    </citation>
    <scope>NUCLEOTIDE SEQUENCE [LARGE SCALE GENOMIC DNA]</scope>
    <source>
        <strain evidence="7">98AG31 / pathotype 3-4-7</strain>
    </source>
</reference>
<dbReference type="RefSeq" id="XP_007416273.1">
    <property type="nucleotide sequence ID" value="XM_007416211.1"/>
</dbReference>
<dbReference type="FunCoup" id="F4S4K0">
    <property type="interactions" value="38"/>
</dbReference>
<feature type="transmembrane region" description="Helical" evidence="5">
    <location>
        <begin position="347"/>
        <end position="367"/>
    </location>
</feature>
<dbReference type="InterPro" id="IPR037185">
    <property type="entry name" value="EmrE-like"/>
</dbReference>
<dbReference type="KEGG" id="mlr:MELLADRAFT_50394"/>
<dbReference type="SUPFAM" id="SSF103481">
    <property type="entry name" value="Multidrug resistance efflux transporter EmrE"/>
    <property type="match status" value="1"/>
</dbReference>
<dbReference type="Proteomes" id="UP000001072">
    <property type="component" value="Unassembled WGS sequence"/>
</dbReference>
<organism evidence="7">
    <name type="scientific">Melampsora larici-populina (strain 98AG31 / pathotype 3-4-7)</name>
    <name type="common">Poplar leaf rust fungus</name>
    <dbReference type="NCBI Taxonomy" id="747676"/>
    <lineage>
        <taxon>Eukaryota</taxon>
        <taxon>Fungi</taxon>
        <taxon>Dikarya</taxon>
        <taxon>Basidiomycota</taxon>
        <taxon>Pucciniomycotina</taxon>
        <taxon>Pucciniomycetes</taxon>
        <taxon>Pucciniales</taxon>
        <taxon>Melampsoraceae</taxon>
        <taxon>Melampsora</taxon>
    </lineage>
</organism>
<dbReference type="GeneID" id="18928702"/>
<dbReference type="PIRSF" id="PIRSF005799">
    <property type="entry name" value="UDP-gal_transpt"/>
    <property type="match status" value="1"/>
</dbReference>
<proteinExistence type="predicted"/>
<gene>
    <name evidence="6" type="ORF">MELLADRAFT_50394</name>
</gene>
<feature type="transmembrane region" description="Helical" evidence="5">
    <location>
        <begin position="185"/>
        <end position="203"/>
    </location>
</feature>
<evidence type="ECO:0008006" key="8">
    <source>
        <dbReference type="Google" id="ProtNLM"/>
    </source>
</evidence>
<dbReference type="Gene3D" id="1.10.3730.20">
    <property type="match status" value="1"/>
</dbReference>
<feature type="transmembrane region" description="Helical" evidence="5">
    <location>
        <begin position="246"/>
        <end position="266"/>
    </location>
</feature>
<feature type="transmembrane region" description="Helical" evidence="5">
    <location>
        <begin position="278"/>
        <end position="300"/>
    </location>
</feature>
<evidence type="ECO:0000256" key="4">
    <source>
        <dbReference type="ARBA" id="ARBA00023136"/>
    </source>
</evidence>
<dbReference type="GO" id="GO:0015165">
    <property type="term" value="F:pyrimidine nucleotide-sugar transmembrane transporter activity"/>
    <property type="evidence" value="ECO:0007669"/>
    <property type="project" value="InterPro"/>
</dbReference>
<dbReference type="EMBL" id="GL883147">
    <property type="protein sequence ID" value="EGG00427.1"/>
    <property type="molecule type" value="Genomic_DNA"/>
</dbReference>
<evidence type="ECO:0000313" key="6">
    <source>
        <dbReference type="EMBL" id="EGG00427.1"/>
    </source>
</evidence>
<keyword evidence="2 5" id="KW-0812">Transmembrane</keyword>
<evidence type="ECO:0000256" key="1">
    <source>
        <dbReference type="ARBA" id="ARBA00004141"/>
    </source>
</evidence>
<evidence type="ECO:0000313" key="7">
    <source>
        <dbReference type="Proteomes" id="UP000001072"/>
    </source>
</evidence>
<evidence type="ECO:0000256" key="5">
    <source>
        <dbReference type="SAM" id="Phobius"/>
    </source>
</evidence>
<accession>F4S4K0</accession>
<dbReference type="AlphaFoldDB" id="F4S4K0"/>
<dbReference type="HOGENOM" id="CLU_024645_3_0_1"/>
<evidence type="ECO:0000256" key="2">
    <source>
        <dbReference type="ARBA" id="ARBA00022692"/>
    </source>
</evidence>
<name>F4S4K0_MELLP</name>
<dbReference type="NCBIfam" id="TIGR00803">
    <property type="entry name" value="nst"/>
    <property type="match status" value="1"/>
</dbReference>